<keyword evidence="3" id="KW-1185">Reference proteome</keyword>
<dbReference type="RefSeq" id="WP_094060693.1">
    <property type="nucleotide sequence ID" value="NZ_CP022530.1"/>
</dbReference>
<accession>A0A222FKF7</accession>
<dbReference type="CDD" id="cd04301">
    <property type="entry name" value="NAT_SF"/>
    <property type="match status" value="1"/>
</dbReference>
<evidence type="ECO:0000313" key="3">
    <source>
        <dbReference type="Proteomes" id="UP000202440"/>
    </source>
</evidence>
<name>A0A222FKF7_9GAMM</name>
<dbReference type="InterPro" id="IPR016181">
    <property type="entry name" value="Acyl_CoA_acyltransferase"/>
</dbReference>
<dbReference type="Gene3D" id="3.40.630.30">
    <property type="match status" value="1"/>
</dbReference>
<dbReference type="PROSITE" id="PS51186">
    <property type="entry name" value="GNAT"/>
    <property type="match status" value="1"/>
</dbReference>
<dbReference type="KEGG" id="bsan:CHH28_12895"/>
<sequence>MEYCLLADEPAAANTVAQWYYDQWCKASGRATFEAVFENVSASINREKPPLIVLCKHNNHIIGAAELKLREMAAYPEYEFWLGGVYVTQEYRGQGIAAQLVARIIEIAQGFGITYLHLQTEDLTGGLYRQFGFEHLHQVNSKGIEVTVMRAQI</sequence>
<evidence type="ECO:0000259" key="1">
    <source>
        <dbReference type="PROSITE" id="PS51186"/>
    </source>
</evidence>
<dbReference type="InterPro" id="IPR000182">
    <property type="entry name" value="GNAT_dom"/>
</dbReference>
<dbReference type="OrthoDB" id="7678938at2"/>
<reference evidence="2 3" key="1">
    <citation type="submission" date="2017-07" db="EMBL/GenBank/DDBJ databases">
        <title>Annotated genome sequence of Bacterioplanes sanyensis isolated from Red Sea.</title>
        <authorList>
            <person name="Rehman Z.U."/>
        </authorList>
    </citation>
    <scope>NUCLEOTIDE SEQUENCE [LARGE SCALE GENOMIC DNA]</scope>
    <source>
        <strain evidence="2 3">NV9</strain>
    </source>
</reference>
<organism evidence="2 3">
    <name type="scientific">Bacterioplanes sanyensis</name>
    <dbReference type="NCBI Taxonomy" id="1249553"/>
    <lineage>
        <taxon>Bacteria</taxon>
        <taxon>Pseudomonadati</taxon>
        <taxon>Pseudomonadota</taxon>
        <taxon>Gammaproteobacteria</taxon>
        <taxon>Oceanospirillales</taxon>
        <taxon>Oceanospirillaceae</taxon>
        <taxon>Bacterioplanes</taxon>
    </lineage>
</organism>
<evidence type="ECO:0000313" key="2">
    <source>
        <dbReference type="EMBL" id="ASP39515.1"/>
    </source>
</evidence>
<proteinExistence type="predicted"/>
<keyword evidence="2" id="KW-0808">Transferase</keyword>
<dbReference type="SUPFAM" id="SSF55729">
    <property type="entry name" value="Acyl-CoA N-acyltransferases (Nat)"/>
    <property type="match status" value="1"/>
</dbReference>
<dbReference type="Proteomes" id="UP000202440">
    <property type="component" value="Chromosome"/>
</dbReference>
<feature type="domain" description="N-acetyltransferase" evidence="1">
    <location>
        <begin position="1"/>
        <end position="153"/>
    </location>
</feature>
<dbReference type="AlphaFoldDB" id="A0A222FKF7"/>
<dbReference type="Pfam" id="PF00583">
    <property type="entry name" value="Acetyltransf_1"/>
    <property type="match status" value="1"/>
</dbReference>
<protein>
    <submittedName>
        <fullName evidence="2">GNAT family N-acetyltransferase</fullName>
    </submittedName>
</protein>
<dbReference type="GO" id="GO:0016747">
    <property type="term" value="F:acyltransferase activity, transferring groups other than amino-acyl groups"/>
    <property type="evidence" value="ECO:0007669"/>
    <property type="project" value="InterPro"/>
</dbReference>
<dbReference type="EMBL" id="CP022530">
    <property type="protein sequence ID" value="ASP39515.1"/>
    <property type="molecule type" value="Genomic_DNA"/>
</dbReference>
<gene>
    <name evidence="2" type="ORF">CHH28_12895</name>
</gene>